<dbReference type="Pfam" id="PF22014">
    <property type="entry name" value="DUF6932"/>
    <property type="match status" value="1"/>
</dbReference>
<dbReference type="EMBL" id="JAARYH010000001">
    <property type="protein sequence ID" value="MBC2165070.1"/>
    <property type="molecule type" value="Genomic_DNA"/>
</dbReference>
<dbReference type="RefSeq" id="WP_185575106.1">
    <property type="nucleotide sequence ID" value="NZ_JAARYH010000001.1"/>
</dbReference>
<evidence type="ECO:0000313" key="2">
    <source>
        <dbReference type="Proteomes" id="UP000519573"/>
    </source>
</evidence>
<organism evidence="1 2">
    <name type="scientific">Listeria booriae</name>
    <dbReference type="NCBI Taxonomy" id="1552123"/>
    <lineage>
        <taxon>Bacteria</taxon>
        <taxon>Bacillati</taxon>
        <taxon>Bacillota</taxon>
        <taxon>Bacilli</taxon>
        <taxon>Bacillales</taxon>
        <taxon>Listeriaceae</taxon>
        <taxon>Listeria</taxon>
    </lineage>
</organism>
<dbReference type="AlphaFoldDB" id="A0A7X0YWT0"/>
<evidence type="ECO:0000313" key="1">
    <source>
        <dbReference type="EMBL" id="MBC2165070.1"/>
    </source>
</evidence>
<name>A0A7X0YWT0_9LIST</name>
<proteinExistence type="predicted"/>
<sequence length="184" mass="20504">MEEFNEESTIELEFDKNGNIIGGIIPDVSINYVERFLVNSFPESETRKKIFSNFKSFLSIDFIKANSNSISGILLDGSFCTNKTNPNDIDFLILLDASNAEAINSSVAFLEDPMLGSLNHIGKSFDCDVYCAIDGRTLSKGLIGTAFHQQADTMYKYWLGQFGFDRNSNHKGLIEVKFDGGELI</sequence>
<gene>
    <name evidence="1" type="ORF">HCB26_00610</name>
</gene>
<comment type="caution">
    <text evidence="1">The sequence shown here is derived from an EMBL/GenBank/DDBJ whole genome shotgun (WGS) entry which is preliminary data.</text>
</comment>
<accession>A0A7X0YWT0</accession>
<dbReference type="Proteomes" id="UP000519573">
    <property type="component" value="Unassembled WGS sequence"/>
</dbReference>
<reference evidence="1 2" key="1">
    <citation type="submission" date="2020-03" db="EMBL/GenBank/DDBJ databases">
        <title>Soil Listeria distribution.</title>
        <authorList>
            <person name="Liao J."/>
            <person name="Wiedmann M."/>
        </authorList>
    </citation>
    <scope>NUCLEOTIDE SEQUENCE [LARGE SCALE GENOMIC DNA]</scope>
    <source>
        <strain evidence="1 2">FSL L7-0245</strain>
    </source>
</reference>
<dbReference type="InterPro" id="IPR053860">
    <property type="entry name" value="DUF6932"/>
</dbReference>
<protein>
    <submittedName>
        <fullName evidence="1">Uncharacterized protein</fullName>
    </submittedName>
</protein>